<dbReference type="SUPFAM" id="SSF48452">
    <property type="entry name" value="TPR-like"/>
    <property type="match status" value="1"/>
</dbReference>
<dbReference type="AlphaFoldDB" id="G8NQD8"/>
<dbReference type="NCBIfam" id="NF047558">
    <property type="entry name" value="TPR_END_plus"/>
    <property type="match status" value="1"/>
</dbReference>
<sequence length="236" mass="26255">MTATTFRPYKTEKTSTAKPRIYTALNNDLGFIAEKTMSTKSGKTLITANHTAPTADGALHAKRSPRTLAGSAQADDTAARKQTLALYETALKLMQAGKYEKAHSAFLQMLDTAPHDLADRIRMYIAACLSHVSKGTTSFETHEERYDYAISLLNHGRYDDAREHFEQILLKEKAADYAFYGLALLASITGDTQKCIDHLSEAIRLNAHNRFQARADSDFDGVAEDPRFTELLYPES</sequence>
<evidence type="ECO:0000256" key="1">
    <source>
        <dbReference type="PROSITE-ProRule" id="PRU00339"/>
    </source>
</evidence>
<dbReference type="Gene3D" id="1.25.40.10">
    <property type="entry name" value="Tetratricopeptide repeat domain"/>
    <property type="match status" value="2"/>
</dbReference>
<dbReference type="Proteomes" id="UP000007113">
    <property type="component" value="Chromosome"/>
</dbReference>
<protein>
    <submittedName>
        <fullName evidence="2">Tetratricopeptide TPR_1 repeat-containing protein</fullName>
    </submittedName>
</protein>
<dbReference type="EMBL" id="CP003130">
    <property type="protein sequence ID" value="AEU36087.1"/>
    <property type="molecule type" value="Genomic_DNA"/>
</dbReference>
<dbReference type="PROSITE" id="PS50005">
    <property type="entry name" value="TPR"/>
    <property type="match status" value="1"/>
</dbReference>
<accession>G8NQD8</accession>
<gene>
    <name evidence="2" type="ordered locus">AciX8_1748</name>
</gene>
<dbReference type="InterPro" id="IPR011990">
    <property type="entry name" value="TPR-like_helical_dom_sf"/>
</dbReference>
<dbReference type="STRING" id="682795.AciX8_1748"/>
<dbReference type="SMART" id="SM00028">
    <property type="entry name" value="TPR"/>
    <property type="match status" value="3"/>
</dbReference>
<dbReference type="KEGG" id="gma:AciX8_1748"/>
<proteinExistence type="predicted"/>
<reference evidence="2 3" key="1">
    <citation type="submission" date="2011-11" db="EMBL/GenBank/DDBJ databases">
        <title>Complete sequence of Granulicella mallensis MP5ACTX8.</title>
        <authorList>
            <consortium name="US DOE Joint Genome Institute"/>
            <person name="Lucas S."/>
            <person name="Copeland A."/>
            <person name="Lapidus A."/>
            <person name="Cheng J.-F."/>
            <person name="Goodwin L."/>
            <person name="Pitluck S."/>
            <person name="Peters L."/>
            <person name="Lu M."/>
            <person name="Detter J.C."/>
            <person name="Han C."/>
            <person name="Tapia R."/>
            <person name="Land M."/>
            <person name="Hauser L."/>
            <person name="Kyrpides N."/>
            <person name="Ivanova N."/>
            <person name="Mikhailova N."/>
            <person name="Pagani I."/>
            <person name="Rawat S."/>
            <person name="Mannisto M."/>
            <person name="Haggblom M."/>
            <person name="Woyke T."/>
        </authorList>
    </citation>
    <scope>NUCLEOTIDE SEQUENCE [LARGE SCALE GENOMIC DNA]</scope>
    <source>
        <strain evidence="3">ATCC BAA-1857 / DSM 23137 / MP5ACTX8</strain>
    </source>
</reference>
<dbReference type="InterPro" id="IPR019734">
    <property type="entry name" value="TPR_rpt"/>
</dbReference>
<keyword evidence="3" id="KW-1185">Reference proteome</keyword>
<keyword evidence="1" id="KW-0802">TPR repeat</keyword>
<evidence type="ECO:0000313" key="2">
    <source>
        <dbReference type="EMBL" id="AEU36087.1"/>
    </source>
</evidence>
<organism evidence="2 3">
    <name type="scientific">Granulicella mallensis (strain ATCC BAA-1857 / DSM 23137 / MP5ACTX8)</name>
    <dbReference type="NCBI Taxonomy" id="682795"/>
    <lineage>
        <taxon>Bacteria</taxon>
        <taxon>Pseudomonadati</taxon>
        <taxon>Acidobacteriota</taxon>
        <taxon>Terriglobia</taxon>
        <taxon>Terriglobales</taxon>
        <taxon>Acidobacteriaceae</taxon>
        <taxon>Granulicella</taxon>
    </lineage>
</organism>
<feature type="repeat" description="TPR" evidence="1">
    <location>
        <begin position="83"/>
        <end position="116"/>
    </location>
</feature>
<dbReference type="HOGENOM" id="CLU_102506_0_0_0"/>
<name>G8NQD8_GRAMM</name>
<evidence type="ECO:0000313" key="3">
    <source>
        <dbReference type="Proteomes" id="UP000007113"/>
    </source>
</evidence>
<dbReference type="eggNOG" id="COG0457">
    <property type="taxonomic scope" value="Bacteria"/>
</dbReference>